<feature type="transmembrane region" description="Helical" evidence="1">
    <location>
        <begin position="52"/>
        <end position="69"/>
    </location>
</feature>
<feature type="transmembrane region" description="Helical" evidence="1">
    <location>
        <begin position="139"/>
        <end position="161"/>
    </location>
</feature>
<dbReference type="EMBL" id="VIWT01000004">
    <property type="protein sequence ID" value="TWF83039.1"/>
    <property type="molecule type" value="Genomic_DNA"/>
</dbReference>
<evidence type="ECO:0000256" key="1">
    <source>
        <dbReference type="SAM" id="Phobius"/>
    </source>
</evidence>
<feature type="transmembrane region" description="Helical" evidence="1">
    <location>
        <begin position="173"/>
        <end position="192"/>
    </location>
</feature>
<reference evidence="2 3" key="1">
    <citation type="submission" date="2019-06" db="EMBL/GenBank/DDBJ databases">
        <title>Sequencing the genomes of 1000 actinobacteria strains.</title>
        <authorList>
            <person name="Klenk H.-P."/>
        </authorList>
    </citation>
    <scope>NUCLEOTIDE SEQUENCE [LARGE SCALE GENOMIC DNA]</scope>
    <source>
        <strain evidence="2 3">DSM 44826</strain>
    </source>
</reference>
<accession>A0A561T7F1</accession>
<feature type="transmembrane region" description="Helical" evidence="1">
    <location>
        <begin position="12"/>
        <end position="40"/>
    </location>
</feature>
<dbReference type="AlphaFoldDB" id="A0A561T7F1"/>
<evidence type="ECO:0000313" key="3">
    <source>
        <dbReference type="Proteomes" id="UP000317940"/>
    </source>
</evidence>
<evidence type="ECO:0000313" key="2">
    <source>
        <dbReference type="EMBL" id="TWF83039.1"/>
    </source>
</evidence>
<keyword evidence="1" id="KW-0472">Membrane</keyword>
<feature type="transmembrane region" description="Helical" evidence="1">
    <location>
        <begin position="81"/>
        <end position="98"/>
    </location>
</feature>
<protein>
    <recommendedName>
        <fullName evidence="4">Intracellular septation protein A</fullName>
    </recommendedName>
</protein>
<gene>
    <name evidence="2" type="ORF">FHX73_14522</name>
</gene>
<proteinExistence type="predicted"/>
<comment type="caution">
    <text evidence="2">The sequence shown here is derived from an EMBL/GenBank/DDBJ whole genome shotgun (WGS) entry which is preliminary data.</text>
</comment>
<sequence length="214" mass="23378">MRILADLGIPTAIFYGLRALGFGIYLTLVLTAVLPVAVAVVRLLRDGKVEGLPLYLMSVMLISTAVSLLDGSPRFLLARGAWLTGITGLWFIASVRAARPPAFRYTRPVLEHRTRLVVIPGDWDELWDRLPGFRRVWRIGSVLWGLALLGDSAARVVMAYTLPPNLVPALGTALYGVTGLVLIVTTNAYFLASGLYDGRSRLYAPLAARWETVG</sequence>
<dbReference type="NCBIfam" id="NF041646">
    <property type="entry name" value="VC0807_fam"/>
    <property type="match status" value="1"/>
</dbReference>
<evidence type="ECO:0008006" key="4">
    <source>
        <dbReference type="Google" id="ProtNLM"/>
    </source>
</evidence>
<keyword evidence="1" id="KW-1133">Transmembrane helix</keyword>
<name>A0A561T7F1_9ACTN</name>
<keyword evidence="3" id="KW-1185">Reference proteome</keyword>
<dbReference type="Proteomes" id="UP000317940">
    <property type="component" value="Unassembled WGS sequence"/>
</dbReference>
<keyword evidence="1" id="KW-0812">Transmembrane</keyword>
<organism evidence="2 3">
    <name type="scientific">Kitasatospora viridis</name>
    <dbReference type="NCBI Taxonomy" id="281105"/>
    <lineage>
        <taxon>Bacteria</taxon>
        <taxon>Bacillati</taxon>
        <taxon>Actinomycetota</taxon>
        <taxon>Actinomycetes</taxon>
        <taxon>Kitasatosporales</taxon>
        <taxon>Streptomycetaceae</taxon>
        <taxon>Kitasatospora</taxon>
    </lineage>
</organism>